<evidence type="ECO:0000259" key="2">
    <source>
        <dbReference type="Pfam" id="PF01364"/>
    </source>
</evidence>
<dbReference type="OrthoDB" id="9809780at2"/>
<dbReference type="Gene3D" id="3.40.50.10390">
    <property type="entry name" value="Gingipain r, domain 1"/>
    <property type="match status" value="1"/>
</dbReference>
<keyword evidence="1" id="KW-0732">Signal</keyword>
<dbReference type="SUPFAM" id="SSF52129">
    <property type="entry name" value="Caspase-like"/>
    <property type="match status" value="1"/>
</dbReference>
<reference evidence="4" key="1">
    <citation type="submission" date="2016-11" db="EMBL/GenBank/DDBJ databases">
        <authorList>
            <person name="Varghese N."/>
            <person name="Submissions S."/>
        </authorList>
    </citation>
    <scope>NUCLEOTIDE SEQUENCE [LARGE SCALE GENOMIC DNA]</scope>
    <source>
        <strain evidence="4">DSM 27623</strain>
    </source>
</reference>
<evidence type="ECO:0000256" key="1">
    <source>
        <dbReference type="ARBA" id="ARBA00022729"/>
    </source>
</evidence>
<name>A0A1N6E3M1_9FLAO</name>
<dbReference type="InterPro" id="IPR001769">
    <property type="entry name" value="Gingipain"/>
</dbReference>
<dbReference type="EMBL" id="FSRK01000001">
    <property type="protein sequence ID" value="SIN77591.1"/>
    <property type="molecule type" value="Genomic_DNA"/>
</dbReference>
<dbReference type="Gene3D" id="2.60.40.4070">
    <property type="match status" value="1"/>
</dbReference>
<accession>A0A1N6E3M1</accession>
<dbReference type="STRING" id="1416779.SAMN05444409_0261"/>
<proteinExistence type="predicted"/>
<gene>
    <name evidence="3" type="ORF">SAMN05444409_0261</name>
</gene>
<dbReference type="Pfam" id="PF01364">
    <property type="entry name" value="Peptidase_C25"/>
    <property type="match status" value="1"/>
</dbReference>
<sequence>MKFKFYTFVFFFISVLGLAQKINLNWEGTKVMDYGTEKITYPFFTNQSYHADGNSIFVNVNIKTDNQLKIDQFQWQELSSKDIHDLKINSITSNPSTSINYFFNDTENANNAKVKVEAIKVENNKIYRLISFNIDQNNEKITALYKGNNKYGTSENPLKSGTFYKIKVDKSGIFKITKQFLQQNGINVSSINPKNFRIYGNGGIMLPEHNQDKRYDALQENAIQVVGEEDGVWNDNDYALFYAQGPNGYNLYDKTNGAGVKRREFRRQIAPNNFVNIYEDYSYYFINFDIGAGKRVQSVDNSLPQDLITRYDDYQYINEEKFNLVKLGRTWTGDAIQGNRDITFTTKSPMQPDDVIRFKTQVIGFNAQSGNIKIDINGSKRDLTLSPTDQSFVPITHEGALYNQTGNSVKITYTTNVSANPNASFYFDFVEVQYKEDLNFNNSQMNFRDYDIVTGSGQLYGFSVKNTSDLDQIWDVSDITNAKKITNKNSQPSTFNFGYLANSEFFNNEFTAFKNSAAYEPGFVGRIENQDYSSLKNLDYLIITQPAFISQAQRLRDFHKSKNKWAVEVVDVNKIYNEFSSGSKDITAIRDFITRLNTTNGKLKYVLLIGDTSYDFKNRTPNNTDVIPSYQSENSADVKASYVTDDYFVMTAPQTVTDLSQVPDIPIGRLPADSPQEAKSMIDKILAYDNELPNQSNPFGEWRMKLDFVADDDHDGSGPKQSDGTYVKPPFHYLVDYAINQNFSETNRSEYNIRKLYLDAFPAVTSAGGQRYPQINQAITNDMGNTLYLFYFGHGGINGWAQERVLTSTEVQGFNNFTSVYSRFPFVSTITCEFTLWDEPNTNSVGEQVIKHTTGGAATMITSSRAITVDYGRKFTPIFTKNMFTLNSDDFNTIGNAHLKARQEYYTYSDPGYGASSDPLRVNFLGDPAMKMSRPKRLLKITNIDTPIPNKIRALDFVKITGQVMKPDGVTKDETFNGRAIINVFDKKMNKKTLNNDNSSQMLPAMEYTEEPSAIVKASGKVDKGEFKVEFYVPKDINYEIPVVNGETVKGRILAYAENFEDAKRNGTVAFDVFNNQPQVVGDINPDGINDSEPPAINLYMNNTNFANGGITDQNPMLLACVKDNMGINSTGAGIGHDITFVLDGDIINTTSVNDYFSPGDGNGCSFGDLKDYQKGSVTFPFKSLTPGEHQLVFKVWDINNNSTSSTLNFVVKDESEKKLTVNRLLNWPNPFTNKTYVQFEHNCDDILDVNVQIYTITGKIVRTLSTSISAEPFLQGFRTPRQAIEWDGKDDFGDTVAKGTYIFKIFARSQNQEKCSGSATAVEKMVLLK</sequence>
<dbReference type="InterPro" id="IPR029031">
    <property type="entry name" value="Gingipain_N_sf"/>
</dbReference>
<organism evidence="3 4">
    <name type="scientific">Epilithonimonas zeae</name>
    <dbReference type="NCBI Taxonomy" id="1416779"/>
    <lineage>
        <taxon>Bacteria</taxon>
        <taxon>Pseudomonadati</taxon>
        <taxon>Bacteroidota</taxon>
        <taxon>Flavobacteriia</taxon>
        <taxon>Flavobacteriales</taxon>
        <taxon>Weeksellaceae</taxon>
        <taxon>Chryseobacterium group</taxon>
        <taxon>Epilithonimonas</taxon>
    </lineage>
</organism>
<feature type="domain" description="Gingipain" evidence="2">
    <location>
        <begin position="540"/>
        <end position="932"/>
    </location>
</feature>
<dbReference type="NCBIfam" id="NF033707">
    <property type="entry name" value="T9SS_sortase"/>
    <property type="match status" value="1"/>
</dbReference>
<evidence type="ECO:0000313" key="3">
    <source>
        <dbReference type="EMBL" id="SIN77591.1"/>
    </source>
</evidence>
<dbReference type="Proteomes" id="UP000185207">
    <property type="component" value="Unassembled WGS sequence"/>
</dbReference>
<dbReference type="CDD" id="cd02258">
    <property type="entry name" value="Peptidase_C25_N"/>
    <property type="match status" value="1"/>
</dbReference>
<dbReference type="GO" id="GO:0008234">
    <property type="term" value="F:cysteine-type peptidase activity"/>
    <property type="evidence" value="ECO:0007669"/>
    <property type="project" value="InterPro"/>
</dbReference>
<protein>
    <submittedName>
        <fullName evidence="3">Peptidase family C25</fullName>
    </submittedName>
</protein>
<evidence type="ECO:0000313" key="4">
    <source>
        <dbReference type="Proteomes" id="UP000185207"/>
    </source>
</evidence>
<dbReference type="RefSeq" id="WP_074233120.1">
    <property type="nucleotide sequence ID" value="NZ_FSRK01000001.1"/>
</dbReference>
<dbReference type="InterPro" id="IPR029030">
    <property type="entry name" value="Caspase-like_dom_sf"/>
</dbReference>
<keyword evidence="4" id="KW-1185">Reference proteome</keyword>
<dbReference type="GO" id="GO:0006508">
    <property type="term" value="P:proteolysis"/>
    <property type="evidence" value="ECO:0007669"/>
    <property type="project" value="InterPro"/>
</dbReference>